<keyword evidence="1" id="KW-0732">Signal</keyword>
<dbReference type="EMBL" id="CP049863">
    <property type="protein sequence ID" value="QIK63617.1"/>
    <property type="molecule type" value="Genomic_DNA"/>
</dbReference>
<dbReference type="Gene3D" id="2.60.40.1240">
    <property type="match status" value="1"/>
</dbReference>
<dbReference type="AlphaFoldDB" id="A0A6G7XGU7"/>
<dbReference type="InterPro" id="IPR029051">
    <property type="entry name" value="DUF4352"/>
</dbReference>
<sequence length="241" mass="25195">MSQQMPPEQPGQMPVSPQAPQQYAQQPAPPQVPAPEKKRSWFARHKVLTGLGGALVLIIIISVAASGGKGGSDEADAATTKTSETSTQDSAKTAEEPKKEDSKPAEKSKPGLGTAVKSGDFEFTAVSIEEIGATVGNQFMSETAQGRYVRVNVKVANVGDKPKYFFTNDLTIVDQKGRSFNADTTATLYDQSNADTFVAEINPGNAIEGGVVFDLPADVVATTLKVSGGGFSGSEEISLAG</sequence>
<keyword evidence="3" id="KW-0472">Membrane</keyword>
<feature type="region of interest" description="Disordered" evidence="2">
    <location>
        <begin position="1"/>
        <end position="38"/>
    </location>
</feature>
<feature type="domain" description="DUF4352" evidence="4">
    <location>
        <begin position="111"/>
        <end position="233"/>
    </location>
</feature>
<evidence type="ECO:0000256" key="2">
    <source>
        <dbReference type="SAM" id="MobiDB-lite"/>
    </source>
</evidence>
<keyword evidence="3" id="KW-1133">Transmembrane helix</keyword>
<dbReference type="InterPro" id="IPR029050">
    <property type="entry name" value="Immunoprotect_excell_Ig-like"/>
</dbReference>
<dbReference type="KEGG" id="lvi:G7068_10740"/>
<evidence type="ECO:0000313" key="5">
    <source>
        <dbReference type="EMBL" id="QIK63617.1"/>
    </source>
</evidence>
<evidence type="ECO:0000259" key="4">
    <source>
        <dbReference type="Pfam" id="PF11611"/>
    </source>
</evidence>
<reference evidence="5 6" key="1">
    <citation type="submission" date="2020-03" db="EMBL/GenBank/DDBJ databases">
        <title>Leucobacter sp. nov., isolated from beetles.</title>
        <authorList>
            <person name="Hyun D.-W."/>
            <person name="Bae J.-W."/>
        </authorList>
    </citation>
    <scope>NUCLEOTIDE SEQUENCE [LARGE SCALE GENOMIC DNA]</scope>
    <source>
        <strain evidence="5 6">HDW9C</strain>
    </source>
</reference>
<dbReference type="Proteomes" id="UP000502677">
    <property type="component" value="Chromosome"/>
</dbReference>
<evidence type="ECO:0000256" key="3">
    <source>
        <dbReference type="SAM" id="Phobius"/>
    </source>
</evidence>
<organism evidence="5 6">
    <name type="scientific">Leucobacter viscericola</name>
    <dbReference type="NCBI Taxonomy" id="2714935"/>
    <lineage>
        <taxon>Bacteria</taxon>
        <taxon>Bacillati</taxon>
        <taxon>Actinomycetota</taxon>
        <taxon>Actinomycetes</taxon>
        <taxon>Micrococcales</taxon>
        <taxon>Microbacteriaceae</taxon>
        <taxon>Leucobacter</taxon>
    </lineage>
</organism>
<proteinExistence type="predicted"/>
<feature type="region of interest" description="Disordered" evidence="2">
    <location>
        <begin position="66"/>
        <end position="114"/>
    </location>
</feature>
<dbReference type="RefSeq" id="WP_166291941.1">
    <property type="nucleotide sequence ID" value="NZ_CP049863.1"/>
</dbReference>
<feature type="compositionally biased region" description="Polar residues" evidence="2">
    <location>
        <begin position="79"/>
        <end position="91"/>
    </location>
</feature>
<name>A0A6G7XGU7_9MICO</name>
<feature type="compositionally biased region" description="Basic and acidic residues" evidence="2">
    <location>
        <begin position="92"/>
        <end position="109"/>
    </location>
</feature>
<dbReference type="Pfam" id="PF11611">
    <property type="entry name" value="DUF4352"/>
    <property type="match status" value="1"/>
</dbReference>
<keyword evidence="3" id="KW-0812">Transmembrane</keyword>
<gene>
    <name evidence="5" type="ORF">G7068_10740</name>
</gene>
<feature type="transmembrane region" description="Helical" evidence="3">
    <location>
        <begin position="47"/>
        <end position="65"/>
    </location>
</feature>
<evidence type="ECO:0000256" key="1">
    <source>
        <dbReference type="ARBA" id="ARBA00022729"/>
    </source>
</evidence>
<protein>
    <submittedName>
        <fullName evidence="5">DUF4352 domain-containing protein</fullName>
    </submittedName>
</protein>
<evidence type="ECO:0000313" key="6">
    <source>
        <dbReference type="Proteomes" id="UP000502677"/>
    </source>
</evidence>
<keyword evidence="6" id="KW-1185">Reference proteome</keyword>
<feature type="compositionally biased region" description="Low complexity" evidence="2">
    <location>
        <begin position="1"/>
        <end position="26"/>
    </location>
</feature>
<accession>A0A6G7XGU7</accession>